<keyword evidence="2" id="KW-1185">Reference proteome</keyword>
<name>A0A2U3P903_9MYCO</name>
<evidence type="ECO:0000313" key="1">
    <source>
        <dbReference type="EMBL" id="SPM40211.1"/>
    </source>
</evidence>
<dbReference type="EMBL" id="FUEZ01000004">
    <property type="protein sequence ID" value="SPM40211.1"/>
    <property type="molecule type" value="Genomic_DNA"/>
</dbReference>
<reference evidence="1 2" key="1">
    <citation type="submission" date="2017-01" db="EMBL/GenBank/DDBJ databases">
        <authorList>
            <consortium name="Urmite Genomes"/>
        </authorList>
    </citation>
    <scope>NUCLEOTIDE SEQUENCE [LARGE SCALE GENOMIC DNA]</scope>
    <source>
        <strain evidence="1 2">AB215</strain>
    </source>
</reference>
<dbReference type="RefSeq" id="WP_077079053.1">
    <property type="nucleotide sequence ID" value="NZ_FUEZ01000004.1"/>
</dbReference>
<accession>A0A2U3P903</accession>
<dbReference type="OrthoDB" id="5772641at2"/>
<protein>
    <submittedName>
        <fullName evidence="1">Mycobacterium numidiamassiliense ORFan</fullName>
    </submittedName>
</protein>
<gene>
    <name evidence="1" type="ORF">MNAB215_2407</name>
</gene>
<evidence type="ECO:0000313" key="2">
    <source>
        <dbReference type="Proteomes" id="UP000240424"/>
    </source>
</evidence>
<organism evidence="1 2">
    <name type="scientific">Mycobacterium numidiamassiliense</name>
    <dbReference type="NCBI Taxonomy" id="1841861"/>
    <lineage>
        <taxon>Bacteria</taxon>
        <taxon>Bacillati</taxon>
        <taxon>Actinomycetota</taxon>
        <taxon>Actinomycetes</taxon>
        <taxon>Mycobacteriales</taxon>
        <taxon>Mycobacteriaceae</taxon>
        <taxon>Mycobacterium</taxon>
    </lineage>
</organism>
<dbReference type="AlphaFoldDB" id="A0A2U3P903"/>
<proteinExistence type="predicted"/>
<sequence length="103" mass="11385">MPCYDIEVTREGRWWEIRIPALDGVTQASPYDGSYLVVGKVDLVDVAMAPPQWWRGTGPTPRFEYRARAGTIRELGILDAESAPAVDALAQELAARYGVPVHT</sequence>
<dbReference type="Proteomes" id="UP000240424">
    <property type="component" value="Unassembled WGS sequence"/>
</dbReference>